<organism evidence="3 4">
    <name type="scientific">Gaiella occulta</name>
    <dbReference type="NCBI Taxonomy" id="1002870"/>
    <lineage>
        <taxon>Bacteria</taxon>
        <taxon>Bacillati</taxon>
        <taxon>Actinomycetota</taxon>
        <taxon>Thermoleophilia</taxon>
        <taxon>Gaiellales</taxon>
        <taxon>Gaiellaceae</taxon>
        <taxon>Gaiella</taxon>
    </lineage>
</organism>
<dbReference type="Proteomes" id="UP000254134">
    <property type="component" value="Unassembled WGS sequence"/>
</dbReference>
<dbReference type="AlphaFoldDB" id="A0A7M2YYC2"/>
<feature type="domain" description="RsiG-like" evidence="2">
    <location>
        <begin position="2"/>
        <end position="52"/>
    </location>
</feature>
<keyword evidence="4" id="KW-1185">Reference proteome</keyword>
<gene>
    <name evidence="3" type="ORF">Gocc_0953</name>
</gene>
<accession>A0A7M2YYC2</accession>
<evidence type="ECO:0000259" key="2">
    <source>
        <dbReference type="Pfam" id="PF22802"/>
    </source>
</evidence>
<protein>
    <recommendedName>
        <fullName evidence="2">RsiG-like domain-containing protein</fullName>
    </recommendedName>
</protein>
<proteinExistence type="predicted"/>
<evidence type="ECO:0000313" key="3">
    <source>
        <dbReference type="EMBL" id="RDI75155.1"/>
    </source>
</evidence>
<reference evidence="3 4" key="1">
    <citation type="submission" date="2018-07" db="EMBL/GenBank/DDBJ databases">
        <title>High-quality-draft genome sequence of Gaiella occulta.</title>
        <authorList>
            <person name="Severino R."/>
            <person name="Froufe H.J.C."/>
            <person name="Rainey F.A."/>
            <person name="Barroso C."/>
            <person name="Albuquerque L."/>
            <person name="Lobo-Da-Cunha A."/>
            <person name="Da Costa M.S."/>
            <person name="Egas C."/>
        </authorList>
    </citation>
    <scope>NUCLEOTIDE SEQUENCE [LARGE SCALE GENOMIC DNA]</scope>
    <source>
        <strain evidence="3 4">F2-233</strain>
    </source>
</reference>
<dbReference type="InterPro" id="IPR055209">
    <property type="entry name" value="RsiG-like_dom"/>
</dbReference>
<evidence type="ECO:0000313" key="4">
    <source>
        <dbReference type="Proteomes" id="UP000254134"/>
    </source>
</evidence>
<dbReference type="Pfam" id="PF22802">
    <property type="entry name" value="RsiG"/>
    <property type="match status" value="2"/>
</dbReference>
<feature type="compositionally biased region" description="Basic and acidic residues" evidence="1">
    <location>
        <begin position="130"/>
        <end position="142"/>
    </location>
</feature>
<dbReference type="EMBL" id="QQZY01000002">
    <property type="protein sequence ID" value="RDI75155.1"/>
    <property type="molecule type" value="Genomic_DNA"/>
</dbReference>
<reference evidence="4" key="2">
    <citation type="journal article" date="2019" name="MicrobiologyOpen">
        <title>High-quality draft genome sequence of Gaiella occulta isolated from a 150 meter deep mineral water borehole and comparison with the genome sequences of other deep-branching lineages of the phylum Actinobacteria.</title>
        <authorList>
            <person name="Severino R."/>
            <person name="Froufe H.J.C."/>
            <person name="Barroso C."/>
            <person name="Albuquerque L."/>
            <person name="Lobo-da-Cunha A."/>
            <person name="da Costa M.S."/>
            <person name="Egas C."/>
        </authorList>
    </citation>
    <scope>NUCLEOTIDE SEQUENCE [LARGE SCALE GENOMIC DNA]</scope>
    <source>
        <strain evidence="4">F2-233</strain>
    </source>
</reference>
<dbReference type="RefSeq" id="WP_114795386.1">
    <property type="nucleotide sequence ID" value="NZ_QQZY01000002.1"/>
</dbReference>
<feature type="region of interest" description="Disordered" evidence="1">
    <location>
        <begin position="130"/>
        <end position="153"/>
    </location>
</feature>
<name>A0A7M2YYC2_9ACTN</name>
<feature type="domain" description="RsiG-like" evidence="2">
    <location>
        <begin position="86"/>
        <end position="146"/>
    </location>
</feature>
<comment type="caution">
    <text evidence="3">The sequence shown here is derived from an EMBL/GenBank/DDBJ whole genome shotgun (WGS) entry which is preliminary data.</text>
</comment>
<evidence type="ECO:0000256" key="1">
    <source>
        <dbReference type="SAM" id="MobiDB-lite"/>
    </source>
</evidence>
<sequence length="153" mass="16780">MLPDLSLLSDDELSALLSRLESTEDAISRRRRLLHGRIDILRGERTARLRAQVAAGALDMPSPTTLERAIYTGSGDLPEEEGALGAMPDLAEVDDDALRAEIRRLEQEEDDISLNRRVLHGQIDIVRAERARRSRDGGHIGPDDLGPVLGGGR</sequence>